<feature type="region of interest" description="Disordered" evidence="1">
    <location>
        <begin position="1172"/>
        <end position="1296"/>
    </location>
</feature>
<dbReference type="VEuPathDB" id="ToxoDB:TGDOM2_232110"/>
<feature type="region of interest" description="Disordered" evidence="1">
    <location>
        <begin position="241"/>
        <end position="397"/>
    </location>
</feature>
<feature type="compositionally biased region" description="Basic and acidic residues" evidence="1">
    <location>
        <begin position="1590"/>
        <end position="1599"/>
    </location>
</feature>
<dbReference type="InterPro" id="IPR013584">
    <property type="entry name" value="RAP"/>
</dbReference>
<feature type="region of interest" description="Disordered" evidence="1">
    <location>
        <begin position="1060"/>
        <end position="1080"/>
    </location>
</feature>
<sequence length="1712" mass="189301">MWKSLTPTSLVDIISLRPALPLASFFRSTESDGFPVYDAQPEWKVKSTFLSPPVSALKEGSDLKRKSRTQKSCLLGSEENAKQTTSESETRLPRQFVFRGGTSSQCVVKEEKCSPQFLLEKGFSVSSTEGNLLDSLTAARVPACVKRTSMLRLCGSSSPGSSPTFFAAFPVHPAASLPASSSLSSSISSSISSSPRRSSSPFSSASFPSSSSTPSPSFPCASSLGFTASVSPISACLRRRRGGSRPFRRPLHVEKREKAGRRLSPLFSRDSRRETGRRNGEAAEELQKSTAGATPFVGRTARDRRGRDLFSPHVDAGSSTQRRVFSSLQSARPGLRRTNSPAQASGQERDQCHSERGSDGYPRGKKTERCESRGERGGETQSPKRHPRAREDVDPVREEASRVLKNLLSVTPAEWLHALEALSRVVGEMRGQRGARRKRDSQIRLQMLMETAETLRRQVRAREKQKKQARAERRKEKEARDQEERLNHGRPVWKKRGGRGVQTPEGEACMHRSSTSVSFGVDSSASVCGVPVLSPPSSLRLRGGLPLEALLWRYPRYLPHLTLKQLVRLLVVVERLDFHDGRSPPFVAFLPFPPSCTPYSFLPAFLASSVSPSRPMSVSPDSSLAGDSSVASESLPEFRSSVEALQFDLRSVLLGAFLYRLSRPDCVLSLEEVSLVARFFARERLPDPAVPFTFFSSERSRAMRHCPRSCGDALHAYGGAAELRPGGHRPSSSAGHREAGRGQSEQVSEGELEAGEFRLDERLSHEAAKKKDDAGKIENRQEVEARKDQEFMRWVTTSEGKPLVVRTEICMLFELLLKAAQAAVTRSLARREKDHERTETMSKVDGGHQPPSRIKRSNSSSSPPSLASSPSSCFSCSASSSSSSLSLPSSSSVASRTTCLPPIHETRVLPLLEACGKLQFVSLRRLYSPLLSWISPALMVSRSLLSLSKTLHLCARLDLSPASHPDFVLPLLRRTASPAFFDLLHSERSAATAQVAVGELALATVSLESGCEARRSPALFAEIKLLQEETLFNCLRAVTLYTQWEKLGKTEDRELERFVPCSPRSSSSSFSLSGVSPSARCPSEEARLSACSSSFGLRDSADQDGVASSELETGEKGGSQTSRERETSGVFARGRLGQPSPFLCRQIETAALAIGFEFPLLVAKLQQLQREDAEQEEQKRGEATGRAPESDAREETRGRHSEQQGDLDTQHRAEQDTVQDTQHGEEHVEESFSASVSAGLSGSPASLEPPLTPTCSSPAQSLSSDRSSPSASAPPASPRAVAADSARSCGGWSPEGDGRRSILQMLKYLSLHRSTEDALEVQKESSAQHSQVSSALRALGIRHQVEYPAGPYLLDVALEEEAICIEIEGPLHFTDVLQRPREEGTPAKKTGRTVDELGGRARGSPEKKDSEDTEAWRDTTSERESQAGAGRHEQTEVFREREDEEDARSQRRAAREEQTEGREEREDERREREGEVLEEDRHDTGEGSERDERKTMSGREGSDREERVGEISLDNAGVPQLSTLHYDSKTRLKHRILTGAGWHVLHIAWFDWPRRPHNQQAALIQLLRKNSPNSQRDASEDDEREEEERREEKDTRHAGVKERCDSEVWAVTRETNAEARGMEALREKSHPAQREAPKSGGKARQEAREFRVYRRQFSDLLYTEQDTVLSVEERLRDEEKDFATWVSPDLSIELPAPDQVPIFPEDRCWGDS</sequence>
<accession>A0A086KW48</accession>
<evidence type="ECO:0000256" key="1">
    <source>
        <dbReference type="SAM" id="MobiDB-lite"/>
    </source>
</evidence>
<feature type="domain" description="RAP" evidence="2">
    <location>
        <begin position="1524"/>
        <end position="1555"/>
    </location>
</feature>
<feature type="compositionally biased region" description="Low complexity" evidence="1">
    <location>
        <begin position="1256"/>
        <end position="1288"/>
    </location>
</feature>
<name>A0A086KW48_TOXGO</name>
<dbReference type="Proteomes" id="UP000028837">
    <property type="component" value="Unassembled WGS sequence"/>
</dbReference>
<gene>
    <name evidence="3" type="ORF">TGDOM2_232110</name>
</gene>
<protein>
    <recommendedName>
        <fullName evidence="2">RAP domain-containing protein</fullName>
    </recommendedName>
</protein>
<organism evidence="3 4">
    <name type="scientific">Toxoplasma gondii GAB2-2007-GAL-DOM2</name>
    <dbReference type="NCBI Taxonomy" id="1130820"/>
    <lineage>
        <taxon>Eukaryota</taxon>
        <taxon>Sar</taxon>
        <taxon>Alveolata</taxon>
        <taxon>Apicomplexa</taxon>
        <taxon>Conoidasida</taxon>
        <taxon>Coccidia</taxon>
        <taxon>Eucoccidiorida</taxon>
        <taxon>Eimeriorina</taxon>
        <taxon>Sarcocystidae</taxon>
        <taxon>Toxoplasma</taxon>
    </lineage>
</organism>
<feature type="region of interest" description="Disordered" evidence="1">
    <location>
        <begin position="828"/>
        <end position="866"/>
    </location>
</feature>
<feature type="compositionally biased region" description="Polar residues" evidence="1">
    <location>
        <begin position="337"/>
        <end position="346"/>
    </location>
</feature>
<feature type="region of interest" description="Disordered" evidence="1">
    <location>
        <begin position="456"/>
        <end position="508"/>
    </location>
</feature>
<feature type="compositionally biased region" description="Basic and acidic residues" evidence="1">
    <location>
        <begin position="1378"/>
        <end position="1509"/>
    </location>
</feature>
<feature type="compositionally biased region" description="Basic residues" evidence="1">
    <location>
        <begin position="241"/>
        <end position="250"/>
    </location>
</feature>
<feature type="compositionally biased region" description="Acidic residues" evidence="1">
    <location>
        <begin position="1579"/>
        <end position="1589"/>
    </location>
</feature>
<feature type="region of interest" description="Disordered" evidence="1">
    <location>
        <begin position="1625"/>
        <end position="1647"/>
    </location>
</feature>
<feature type="compositionally biased region" description="Basic and acidic residues" evidence="1">
    <location>
        <begin position="365"/>
        <end position="378"/>
    </location>
</feature>
<feature type="compositionally biased region" description="Polar residues" evidence="1">
    <location>
        <begin position="1232"/>
        <end position="1244"/>
    </location>
</feature>
<feature type="region of interest" description="Disordered" evidence="1">
    <location>
        <begin position="721"/>
        <end position="784"/>
    </location>
</feature>
<feature type="region of interest" description="Disordered" evidence="1">
    <location>
        <begin position="1101"/>
        <end position="1135"/>
    </location>
</feature>
<proteinExistence type="predicted"/>
<feature type="compositionally biased region" description="Polar residues" evidence="1">
    <location>
        <begin position="317"/>
        <end position="330"/>
    </location>
</feature>
<feature type="compositionally biased region" description="Basic and acidic residues" evidence="1">
    <location>
        <begin position="755"/>
        <end position="784"/>
    </location>
</feature>
<dbReference type="OrthoDB" id="333848at2759"/>
<feature type="compositionally biased region" description="Basic and acidic residues" evidence="1">
    <location>
        <begin position="300"/>
        <end position="310"/>
    </location>
</feature>
<comment type="caution">
    <text evidence="3">The sequence shown here is derived from an EMBL/GenBank/DDBJ whole genome shotgun (WGS) entry which is preliminary data.</text>
</comment>
<feature type="compositionally biased region" description="Low complexity" evidence="1">
    <location>
        <begin position="1060"/>
        <end position="1078"/>
    </location>
</feature>
<feature type="compositionally biased region" description="Basic and acidic residues" evidence="1">
    <location>
        <begin position="829"/>
        <end position="846"/>
    </location>
</feature>
<feature type="compositionally biased region" description="Polar residues" evidence="1">
    <location>
        <begin position="1567"/>
        <end position="1576"/>
    </location>
</feature>
<feature type="region of interest" description="Disordered" evidence="1">
    <location>
        <begin position="1567"/>
        <end position="1599"/>
    </location>
</feature>
<evidence type="ECO:0000259" key="2">
    <source>
        <dbReference type="Pfam" id="PF08373"/>
    </source>
</evidence>
<feature type="compositionally biased region" description="Basic and acidic residues" evidence="1">
    <location>
        <begin position="269"/>
        <end position="287"/>
    </location>
</feature>
<feature type="region of interest" description="Disordered" evidence="1">
    <location>
        <begin position="1376"/>
        <end position="1514"/>
    </location>
</feature>
<dbReference type="EMBL" id="AHZU02000088">
    <property type="protein sequence ID" value="KFG48616.1"/>
    <property type="molecule type" value="Genomic_DNA"/>
</dbReference>
<dbReference type="Pfam" id="PF08373">
    <property type="entry name" value="RAP"/>
    <property type="match status" value="1"/>
</dbReference>
<evidence type="ECO:0000313" key="3">
    <source>
        <dbReference type="EMBL" id="KFG48616.1"/>
    </source>
</evidence>
<reference evidence="3 4" key="1">
    <citation type="submission" date="2014-02" db="EMBL/GenBank/DDBJ databases">
        <authorList>
            <person name="Sibley D."/>
            <person name="Venepally P."/>
            <person name="Karamycheva S."/>
            <person name="Hadjithomas M."/>
            <person name="Khan A."/>
            <person name="Brunk B."/>
            <person name="Roos D."/>
            <person name="Caler E."/>
            <person name="Lorenzi H."/>
        </authorList>
    </citation>
    <scope>NUCLEOTIDE SEQUENCE [LARGE SCALE GENOMIC DNA]</scope>
    <source>
        <strain evidence="3 4">GAB2-2007-GAL-DOM2</strain>
    </source>
</reference>
<feature type="compositionally biased region" description="Basic and acidic residues" evidence="1">
    <location>
        <begin position="347"/>
        <end position="358"/>
    </location>
</feature>
<feature type="compositionally biased region" description="Low complexity" evidence="1">
    <location>
        <begin position="857"/>
        <end position="866"/>
    </location>
</feature>
<feature type="compositionally biased region" description="Basic and acidic residues" evidence="1">
    <location>
        <begin position="1172"/>
        <end position="1215"/>
    </location>
</feature>
<feature type="region of interest" description="Disordered" evidence="1">
    <location>
        <begin position="188"/>
        <end position="214"/>
    </location>
</feature>
<feature type="compositionally biased region" description="Basic and acidic residues" evidence="1">
    <location>
        <begin position="469"/>
        <end position="487"/>
    </location>
</feature>
<evidence type="ECO:0000313" key="4">
    <source>
        <dbReference type="Proteomes" id="UP000028837"/>
    </source>
</evidence>